<keyword evidence="4 7" id="KW-1133">Transmembrane helix</keyword>
<sequence>MSSYDPYTAPQHGPHHEERPPRRRLTRRRHDKVVAGVCGGVADYLGVDANLVRLVLVGAVVLGAGSGILLYLAAWWLMPEA</sequence>
<evidence type="ECO:0000256" key="2">
    <source>
        <dbReference type="ARBA" id="ARBA00022475"/>
    </source>
</evidence>
<evidence type="ECO:0000256" key="6">
    <source>
        <dbReference type="SAM" id="MobiDB-lite"/>
    </source>
</evidence>
<evidence type="ECO:0000256" key="5">
    <source>
        <dbReference type="ARBA" id="ARBA00023136"/>
    </source>
</evidence>
<evidence type="ECO:0000313" key="9">
    <source>
        <dbReference type="EMBL" id="MBM9458704.1"/>
    </source>
</evidence>
<dbReference type="EMBL" id="JAERTX010000001">
    <property type="protein sequence ID" value="MBM9458704.1"/>
    <property type="molecule type" value="Genomic_DNA"/>
</dbReference>
<evidence type="ECO:0000256" key="3">
    <source>
        <dbReference type="ARBA" id="ARBA00022692"/>
    </source>
</evidence>
<proteinExistence type="predicted"/>
<organism evidence="9 10">
    <name type="scientific">Nocardioides faecalis</name>
    <dbReference type="NCBI Taxonomy" id="2803858"/>
    <lineage>
        <taxon>Bacteria</taxon>
        <taxon>Bacillati</taxon>
        <taxon>Actinomycetota</taxon>
        <taxon>Actinomycetes</taxon>
        <taxon>Propionibacteriales</taxon>
        <taxon>Nocardioidaceae</taxon>
        <taxon>Nocardioides</taxon>
    </lineage>
</organism>
<keyword evidence="3 7" id="KW-0812">Transmembrane</keyword>
<comment type="caution">
    <text evidence="9">The sequence shown here is derived from an EMBL/GenBank/DDBJ whole genome shotgun (WGS) entry which is preliminary data.</text>
</comment>
<protein>
    <submittedName>
        <fullName evidence="9">PspC domain-containing protein</fullName>
    </submittedName>
</protein>
<dbReference type="PANTHER" id="PTHR33885:SF3">
    <property type="entry name" value="PHAGE SHOCK PROTEIN C"/>
    <property type="match status" value="1"/>
</dbReference>
<reference evidence="9" key="1">
    <citation type="submission" date="2021-01" db="EMBL/GenBank/DDBJ databases">
        <title>Novel species in genus Nocardioides.</title>
        <authorList>
            <person name="Zhang G."/>
        </authorList>
    </citation>
    <scope>NUCLEOTIDE SEQUENCE</scope>
    <source>
        <strain evidence="9">Zg-536</strain>
    </source>
</reference>
<dbReference type="GO" id="GO:0005886">
    <property type="term" value="C:plasma membrane"/>
    <property type="evidence" value="ECO:0007669"/>
    <property type="project" value="UniProtKB-SubCell"/>
</dbReference>
<keyword evidence="2" id="KW-1003">Cell membrane</keyword>
<gene>
    <name evidence="9" type="ORF">JK386_02205</name>
</gene>
<dbReference type="InterPro" id="IPR007168">
    <property type="entry name" value="Phageshock_PspC_N"/>
</dbReference>
<keyword evidence="10" id="KW-1185">Reference proteome</keyword>
<accession>A0A938Y7L8</accession>
<evidence type="ECO:0000256" key="7">
    <source>
        <dbReference type="SAM" id="Phobius"/>
    </source>
</evidence>
<dbReference type="PANTHER" id="PTHR33885">
    <property type="entry name" value="PHAGE SHOCK PROTEIN C"/>
    <property type="match status" value="1"/>
</dbReference>
<feature type="region of interest" description="Disordered" evidence="6">
    <location>
        <begin position="1"/>
        <end position="28"/>
    </location>
</feature>
<dbReference type="AlphaFoldDB" id="A0A938Y7L8"/>
<name>A0A938Y7L8_9ACTN</name>
<keyword evidence="5 7" id="KW-0472">Membrane</keyword>
<dbReference type="InterPro" id="IPR052027">
    <property type="entry name" value="PspC"/>
</dbReference>
<dbReference type="Pfam" id="PF04024">
    <property type="entry name" value="PspC"/>
    <property type="match status" value="1"/>
</dbReference>
<evidence type="ECO:0000256" key="1">
    <source>
        <dbReference type="ARBA" id="ARBA00004162"/>
    </source>
</evidence>
<evidence type="ECO:0000313" key="10">
    <source>
        <dbReference type="Proteomes" id="UP000663791"/>
    </source>
</evidence>
<evidence type="ECO:0000259" key="8">
    <source>
        <dbReference type="Pfam" id="PF04024"/>
    </source>
</evidence>
<comment type="subcellular location">
    <subcellularLocation>
        <location evidence="1">Cell membrane</location>
        <topology evidence="1">Single-pass membrane protein</topology>
    </subcellularLocation>
</comment>
<evidence type="ECO:0000256" key="4">
    <source>
        <dbReference type="ARBA" id="ARBA00022989"/>
    </source>
</evidence>
<dbReference type="Proteomes" id="UP000663791">
    <property type="component" value="Unassembled WGS sequence"/>
</dbReference>
<dbReference type="RefSeq" id="WP_205289980.1">
    <property type="nucleotide sequence ID" value="NZ_CP074406.1"/>
</dbReference>
<feature type="transmembrane region" description="Helical" evidence="7">
    <location>
        <begin position="54"/>
        <end position="78"/>
    </location>
</feature>
<feature type="domain" description="Phage shock protein PspC N-terminal" evidence="8">
    <location>
        <begin position="23"/>
        <end position="81"/>
    </location>
</feature>